<accession>A0A937D5V1</accession>
<keyword evidence="2" id="KW-0723">Serine/threonine-protein kinase</keyword>
<evidence type="ECO:0000313" key="3">
    <source>
        <dbReference type="Proteomes" id="UP000613011"/>
    </source>
</evidence>
<dbReference type="GO" id="GO:0004674">
    <property type="term" value="F:protein serine/threonine kinase activity"/>
    <property type="evidence" value="ECO:0007669"/>
    <property type="project" value="UniProtKB-KW"/>
</dbReference>
<keyword evidence="3" id="KW-1185">Reference proteome</keyword>
<dbReference type="EMBL" id="JAEQNA010000005">
    <property type="protein sequence ID" value="MBL0421687.1"/>
    <property type="molecule type" value="Genomic_DNA"/>
</dbReference>
<protein>
    <submittedName>
        <fullName evidence="2">Serine/threonine protein kinase</fullName>
    </submittedName>
</protein>
<dbReference type="PROSITE" id="PS51146">
    <property type="entry name" value="KAIC"/>
    <property type="match status" value="1"/>
</dbReference>
<dbReference type="SUPFAM" id="SSF52540">
    <property type="entry name" value="P-loop containing nucleoside triphosphate hydrolases"/>
    <property type="match status" value="2"/>
</dbReference>
<dbReference type="RefSeq" id="WP_201684755.1">
    <property type="nucleotide sequence ID" value="NZ_JAEQNA010000005.1"/>
</dbReference>
<dbReference type="PANTHER" id="PTHR42926:SF1">
    <property type="entry name" value="CIRCADIAN CLOCK OSCILLATOR PROTEIN KAIC 1"/>
    <property type="match status" value="1"/>
</dbReference>
<dbReference type="GO" id="GO:0005524">
    <property type="term" value="F:ATP binding"/>
    <property type="evidence" value="ECO:0007669"/>
    <property type="project" value="InterPro"/>
</dbReference>
<evidence type="ECO:0000313" key="2">
    <source>
        <dbReference type="EMBL" id="MBL0421687.1"/>
    </source>
</evidence>
<dbReference type="AlphaFoldDB" id="A0A937D5V1"/>
<keyword evidence="2" id="KW-0418">Kinase</keyword>
<dbReference type="InterPro" id="IPR027417">
    <property type="entry name" value="P-loop_NTPase"/>
</dbReference>
<dbReference type="Pfam" id="PF06745">
    <property type="entry name" value="ATPase"/>
    <property type="match status" value="2"/>
</dbReference>
<dbReference type="Proteomes" id="UP000613011">
    <property type="component" value="Unassembled WGS sequence"/>
</dbReference>
<evidence type="ECO:0000259" key="1">
    <source>
        <dbReference type="PROSITE" id="PS51146"/>
    </source>
</evidence>
<dbReference type="Gene3D" id="3.40.50.300">
    <property type="entry name" value="P-loop containing nucleotide triphosphate hydrolases"/>
    <property type="match status" value="2"/>
</dbReference>
<gene>
    <name evidence="2" type="ORF">JI739_15120</name>
</gene>
<dbReference type="InterPro" id="IPR014774">
    <property type="entry name" value="KaiC-like_dom"/>
</dbReference>
<dbReference type="InterPro" id="IPR051347">
    <property type="entry name" value="Circadian_clock_KaiC-rel"/>
</dbReference>
<feature type="domain" description="KaiC" evidence="1">
    <location>
        <begin position="15"/>
        <end position="245"/>
    </location>
</feature>
<dbReference type="InterPro" id="IPR003593">
    <property type="entry name" value="AAA+_ATPase"/>
</dbReference>
<dbReference type="InterPro" id="IPR010624">
    <property type="entry name" value="KaiC_dom"/>
</dbReference>
<dbReference type="PANTHER" id="PTHR42926">
    <property type="match status" value="1"/>
</dbReference>
<name>A0A937D5V1_9BURK</name>
<proteinExistence type="predicted"/>
<comment type="caution">
    <text evidence="2">The sequence shown here is derived from an EMBL/GenBank/DDBJ whole genome shotgun (WGS) entry which is preliminary data.</text>
</comment>
<organism evidence="2 3">
    <name type="scientific">Ramlibacter aurantiacus</name>
    <dbReference type="NCBI Taxonomy" id="2801330"/>
    <lineage>
        <taxon>Bacteria</taxon>
        <taxon>Pseudomonadati</taxon>
        <taxon>Pseudomonadota</taxon>
        <taxon>Betaproteobacteria</taxon>
        <taxon>Burkholderiales</taxon>
        <taxon>Comamonadaceae</taxon>
        <taxon>Ramlibacter</taxon>
    </lineage>
</organism>
<reference evidence="2" key="1">
    <citation type="submission" date="2021-01" db="EMBL/GenBank/DDBJ databases">
        <title>Ramlibacter sp. strain AW1 16S ribosomal RNA gene Genome sequencing and assembly.</title>
        <authorList>
            <person name="Kang M."/>
        </authorList>
    </citation>
    <scope>NUCLEOTIDE SEQUENCE</scope>
    <source>
        <strain evidence="2">AW1</strain>
    </source>
</reference>
<keyword evidence="2" id="KW-0808">Transferase</keyword>
<sequence length="481" mass="51834">MNSSSAPDQRMALLERVSTGLAGLDEVTGGGFLKAGVYIFQGAPGAGKTILANHIAYRHAAAGGHVVYVTLLAESHARLLQHMESFAFFDAEAVPEGVYYVSAFNALRNEGLPGVLKLLHSEMRMHRASMLVLDGLVMAASAADCDEALKLFVSEIQAHSSLSGYTTLMLTSDDADHPVSPEQTMVDGILLLRERAHGPRRERNLEVVKFRGSRTLRGNHIFQITPEGIVVYPRLEAARRQSPGAVMSTHGVSTGVAGIDAMLDIGGYARNSVVVLAGPSGSGKTTLALHFMACSRPAEKGVWFSFYESPELLRGIGQRLGVDPAGVLSSKDVRIVWQSLGENHLDELAARLLRAVADKDARRVVIDGMGAFLSMPGFAERGPGFLAALANELRLLGATTVITMEEQPGVQFAPPPVQITTLSAVADTMIRMRLVEQSTLRRFFWLGKSRMIRADLRVRELVLGKNGLAVSDEAVELPRGS</sequence>
<dbReference type="SMART" id="SM00382">
    <property type="entry name" value="AAA"/>
    <property type="match status" value="2"/>
</dbReference>